<feature type="domain" description="NADP-dependent oxidoreductase" evidence="2">
    <location>
        <begin position="16"/>
        <end position="309"/>
    </location>
</feature>
<dbReference type="GO" id="GO:0016491">
    <property type="term" value="F:oxidoreductase activity"/>
    <property type="evidence" value="ECO:0007669"/>
    <property type="project" value="UniProtKB-KW"/>
</dbReference>
<dbReference type="InterPro" id="IPR036812">
    <property type="entry name" value="NAD(P)_OxRdtase_dom_sf"/>
</dbReference>
<dbReference type="EMBL" id="CAFABA010000128">
    <property type="protein sequence ID" value="CAB4835491.1"/>
    <property type="molecule type" value="Genomic_DNA"/>
</dbReference>
<dbReference type="Pfam" id="PF00248">
    <property type="entry name" value="Aldo_ket_red"/>
    <property type="match status" value="1"/>
</dbReference>
<evidence type="ECO:0000313" key="4">
    <source>
        <dbReference type="EMBL" id="CAB4835491.1"/>
    </source>
</evidence>
<proteinExistence type="predicted"/>
<dbReference type="PANTHER" id="PTHR43625">
    <property type="entry name" value="AFLATOXIN B1 ALDEHYDE REDUCTASE"/>
    <property type="match status" value="1"/>
</dbReference>
<evidence type="ECO:0000313" key="3">
    <source>
        <dbReference type="EMBL" id="CAB4765093.1"/>
    </source>
</evidence>
<evidence type="ECO:0000259" key="2">
    <source>
        <dbReference type="Pfam" id="PF00248"/>
    </source>
</evidence>
<accession>A0A6J6V231</accession>
<dbReference type="GO" id="GO:0005737">
    <property type="term" value="C:cytoplasm"/>
    <property type="evidence" value="ECO:0007669"/>
    <property type="project" value="TreeGrafter"/>
</dbReference>
<organism evidence="3">
    <name type="scientific">freshwater metagenome</name>
    <dbReference type="NCBI Taxonomy" id="449393"/>
    <lineage>
        <taxon>unclassified sequences</taxon>
        <taxon>metagenomes</taxon>
        <taxon>ecological metagenomes</taxon>
    </lineage>
</organism>
<reference evidence="3" key="1">
    <citation type="submission" date="2020-05" db="EMBL/GenBank/DDBJ databases">
        <authorList>
            <person name="Chiriac C."/>
            <person name="Salcher M."/>
            <person name="Ghai R."/>
            <person name="Kavagutti S V."/>
        </authorList>
    </citation>
    <scope>NUCLEOTIDE SEQUENCE</scope>
</reference>
<name>A0A6J6V231_9ZZZZ</name>
<dbReference type="PANTHER" id="PTHR43625:SF40">
    <property type="entry name" value="ALDO-KETO REDUCTASE YAKC [NADP(+)]"/>
    <property type="match status" value="1"/>
</dbReference>
<sequence length="317" mass="33924">MRRRALGGSGLEVGTIGLGCMGFSIAYDPGTKDDADSIRVIRRALDLGVTLLDTSDAYGPWINEQLVGRALAGRRGEAVVATKAGCAPNTESYVPIFDGRPEVLRVCCDASLVRLGIEVIDLWQLHRADPKVPIEESVGAMGEMVRAGKVRAIGVSEVTLDQLEAAHRTFPLASLQSELSLWTRGALTDVVPWCAVNGVAFVAFAPLGRAFLTGAISPEREFAADDVRAVNPRFTPAARRANQHIVDGVRRVAERHDVSAAQVALAWLLAQGEHVVAIPGSDQLRFLVENVAADALELDARDLAELDSLPAAVGDRY</sequence>
<dbReference type="AlphaFoldDB" id="A0A6J6V231"/>
<dbReference type="SUPFAM" id="SSF51430">
    <property type="entry name" value="NAD(P)-linked oxidoreductase"/>
    <property type="match status" value="1"/>
</dbReference>
<evidence type="ECO:0000256" key="1">
    <source>
        <dbReference type="ARBA" id="ARBA00023002"/>
    </source>
</evidence>
<dbReference type="EMBL" id="CAEZYR010000134">
    <property type="protein sequence ID" value="CAB4765093.1"/>
    <property type="molecule type" value="Genomic_DNA"/>
</dbReference>
<protein>
    <submittedName>
        <fullName evidence="3">Unannotated protein</fullName>
    </submittedName>
</protein>
<gene>
    <name evidence="3" type="ORF">UFOPK2754_02705</name>
    <name evidence="4" type="ORF">UFOPK3139_02482</name>
</gene>
<dbReference type="InterPro" id="IPR023210">
    <property type="entry name" value="NADP_OxRdtase_dom"/>
</dbReference>
<dbReference type="Gene3D" id="3.20.20.100">
    <property type="entry name" value="NADP-dependent oxidoreductase domain"/>
    <property type="match status" value="1"/>
</dbReference>
<keyword evidence="1" id="KW-0560">Oxidoreductase</keyword>
<dbReference type="InterPro" id="IPR050791">
    <property type="entry name" value="Aldo-Keto_reductase"/>
</dbReference>